<dbReference type="RefSeq" id="XP_028867663.1">
    <property type="nucleotide sequence ID" value="XM_029011830.1"/>
</dbReference>
<dbReference type="Proteomes" id="UP000236319">
    <property type="component" value="Unassembled WGS sequence"/>
</dbReference>
<dbReference type="GeneID" id="39875190"/>
<feature type="compositionally biased region" description="Polar residues" evidence="1">
    <location>
        <begin position="334"/>
        <end position="345"/>
    </location>
</feature>
<evidence type="ECO:0008006" key="4">
    <source>
        <dbReference type="Google" id="ProtNLM"/>
    </source>
</evidence>
<feature type="region of interest" description="Disordered" evidence="1">
    <location>
        <begin position="321"/>
        <end position="369"/>
    </location>
</feature>
<dbReference type="EMBL" id="BDSA01000003">
    <property type="protein sequence ID" value="GBE61420.1"/>
    <property type="molecule type" value="Genomic_DNA"/>
</dbReference>
<dbReference type="InterPro" id="IPR011989">
    <property type="entry name" value="ARM-like"/>
</dbReference>
<evidence type="ECO:0000256" key="1">
    <source>
        <dbReference type="SAM" id="MobiDB-lite"/>
    </source>
</evidence>
<dbReference type="OrthoDB" id="366435at2759"/>
<dbReference type="Gene3D" id="1.25.10.10">
    <property type="entry name" value="Leucine-rich Repeat Variant"/>
    <property type="match status" value="1"/>
</dbReference>
<feature type="region of interest" description="Disordered" evidence="1">
    <location>
        <begin position="115"/>
        <end position="162"/>
    </location>
</feature>
<accession>A0A2H6KEJ5</accession>
<reference evidence="2 3" key="1">
    <citation type="journal article" date="2017" name="BMC Genomics">
        <title>Whole-genome assembly of Babesia ovata and comparative genomics between closely related pathogens.</title>
        <authorList>
            <person name="Yamagishi J."/>
            <person name="Asada M."/>
            <person name="Hakimi H."/>
            <person name="Tanaka T.Q."/>
            <person name="Sugimoto C."/>
            <person name="Kawazu S."/>
        </authorList>
    </citation>
    <scope>NUCLEOTIDE SEQUENCE [LARGE SCALE GENOMIC DNA]</scope>
    <source>
        <strain evidence="2 3">Miyake</strain>
    </source>
</reference>
<dbReference type="SUPFAM" id="SSF48371">
    <property type="entry name" value="ARM repeat"/>
    <property type="match status" value="1"/>
</dbReference>
<protein>
    <recommendedName>
        <fullName evidence="4">TOG domain-containing protein</fullName>
    </recommendedName>
</protein>
<name>A0A2H6KEJ5_9APIC</name>
<evidence type="ECO:0000313" key="2">
    <source>
        <dbReference type="EMBL" id="GBE61420.1"/>
    </source>
</evidence>
<keyword evidence="3" id="KW-1185">Reference proteome</keyword>
<feature type="compositionally biased region" description="Polar residues" evidence="1">
    <location>
        <begin position="44"/>
        <end position="55"/>
    </location>
</feature>
<proteinExistence type="predicted"/>
<dbReference type="InterPro" id="IPR016024">
    <property type="entry name" value="ARM-type_fold"/>
</dbReference>
<dbReference type="VEuPathDB" id="PiroplasmaDB:BOVATA_029130"/>
<feature type="region of interest" description="Disordered" evidence="1">
    <location>
        <begin position="32"/>
        <end position="55"/>
    </location>
</feature>
<evidence type="ECO:0000313" key="3">
    <source>
        <dbReference type="Proteomes" id="UP000236319"/>
    </source>
</evidence>
<sequence length="651" mass="71033">MKWCLCFRVSKASKDESPLVDMRNDIEASKGIGAEHAAEDNEAKQNGVSNFSPTAKTVVDDGSCAVEVEKHPGNKQPTRVMVSDVDSIPVTRTNKSINGRVDTNESGVLYARERENVPLQDKSASSHDMSGNSEAGGNTSIKIRDSTEQSKPSANATRRILNTPEVASTASYSDVIQVENIKAPIYVADGAAPSVFTEIEPTLGNVNENDVSKTILSMKNSASDEAIKYKNTVLSENAIKVPLNKGYESNDEHAEDQTSEYKKWNLYGEEHVEIDYKGEYTPPKLSYTTEVLDDEPIYAVAPSAHRNTNYRASVVMRPTDSISGGVHGSRKGSDVNQVATTTSADSFPGKEPKVNLSEPKARPPPLKRGSARIPIKRKAANLYSQNRTKADIKPTPETALKLLEKILTLDESKWKEIMKIQSELSAMVAKYPEVVSACDSSSLVPAVRRMATYANSSRSNLSHSGITCLGDLYKAQGLMLNQPLPDVLDVCVRKASSGSPEFICTVANSALAKICVSSSDAKACAILLKLYKTYVSCVFSVTPNRNKSASLTILNCMLILLNSMGPNVGKHKMLPDIFDMVINAIKAGNIDVRRAGKMLIGQINEHVDCLKLLNSMRKGDDAKRLISASLSRYDKEEKDNYLRKLTTDVVQ</sequence>
<dbReference type="AlphaFoldDB" id="A0A2H6KEJ5"/>
<feature type="compositionally biased region" description="Polar residues" evidence="1">
    <location>
        <begin position="122"/>
        <end position="141"/>
    </location>
</feature>
<comment type="caution">
    <text evidence="2">The sequence shown here is derived from an EMBL/GenBank/DDBJ whole genome shotgun (WGS) entry which is preliminary data.</text>
</comment>
<organism evidence="2 3">
    <name type="scientific">Babesia ovata</name>
    <dbReference type="NCBI Taxonomy" id="189622"/>
    <lineage>
        <taxon>Eukaryota</taxon>
        <taxon>Sar</taxon>
        <taxon>Alveolata</taxon>
        <taxon>Apicomplexa</taxon>
        <taxon>Aconoidasida</taxon>
        <taxon>Piroplasmida</taxon>
        <taxon>Babesiidae</taxon>
        <taxon>Babesia</taxon>
    </lineage>
</organism>
<gene>
    <name evidence="2" type="ORF">BOVATA_029130</name>
</gene>